<keyword evidence="1" id="KW-0472">Membrane</keyword>
<keyword evidence="1" id="KW-1133">Transmembrane helix</keyword>
<keyword evidence="1" id="KW-0812">Transmembrane</keyword>
<sequence length="80" mass="9288">MLFKYLSLVSWILSIVLMFSKDPNGYLLIFLWLLGSIFAFIGKGMKESGWLITLAMWLNIISVTVYVLWVFIIGLIWSRP</sequence>
<dbReference type="EMBL" id="SMAN01000011">
    <property type="protein sequence ID" value="TCT21138.1"/>
    <property type="molecule type" value="Genomic_DNA"/>
</dbReference>
<accession>A0A4R3MX15</accession>
<evidence type="ECO:0000256" key="1">
    <source>
        <dbReference type="SAM" id="Phobius"/>
    </source>
</evidence>
<name>A0A4R3MX15_9BACI</name>
<dbReference type="Proteomes" id="UP000294650">
    <property type="component" value="Unassembled WGS sequence"/>
</dbReference>
<gene>
    <name evidence="2" type="ORF">EDD68_11199</name>
</gene>
<protein>
    <submittedName>
        <fullName evidence="2">Uncharacterized protein</fullName>
    </submittedName>
</protein>
<comment type="caution">
    <text evidence="2">The sequence shown here is derived from an EMBL/GenBank/DDBJ whole genome shotgun (WGS) entry which is preliminary data.</text>
</comment>
<feature type="transmembrane region" description="Helical" evidence="1">
    <location>
        <begin position="26"/>
        <end position="42"/>
    </location>
</feature>
<feature type="transmembrane region" description="Helical" evidence="1">
    <location>
        <begin position="54"/>
        <end position="77"/>
    </location>
</feature>
<proteinExistence type="predicted"/>
<organism evidence="2 3">
    <name type="scientific">Melghiribacillus thermohalophilus</name>
    <dbReference type="NCBI Taxonomy" id="1324956"/>
    <lineage>
        <taxon>Bacteria</taxon>
        <taxon>Bacillati</taxon>
        <taxon>Bacillota</taxon>
        <taxon>Bacilli</taxon>
        <taxon>Bacillales</taxon>
        <taxon>Bacillaceae</taxon>
        <taxon>Melghiribacillus</taxon>
    </lineage>
</organism>
<evidence type="ECO:0000313" key="3">
    <source>
        <dbReference type="Proteomes" id="UP000294650"/>
    </source>
</evidence>
<dbReference type="AlphaFoldDB" id="A0A4R3MX15"/>
<reference evidence="2 3" key="1">
    <citation type="submission" date="2019-03" db="EMBL/GenBank/DDBJ databases">
        <title>Genomic Encyclopedia of Type Strains, Phase IV (KMG-IV): sequencing the most valuable type-strain genomes for metagenomic binning, comparative biology and taxonomic classification.</title>
        <authorList>
            <person name="Goeker M."/>
        </authorList>
    </citation>
    <scope>NUCLEOTIDE SEQUENCE [LARGE SCALE GENOMIC DNA]</scope>
    <source>
        <strain evidence="2 3">DSM 25894</strain>
    </source>
</reference>
<keyword evidence="3" id="KW-1185">Reference proteome</keyword>
<evidence type="ECO:0000313" key="2">
    <source>
        <dbReference type="EMBL" id="TCT21138.1"/>
    </source>
</evidence>